<accession>A0A3A8E713</accession>
<evidence type="ECO:0000313" key="1">
    <source>
        <dbReference type="EMBL" id="RKG30617.1"/>
    </source>
</evidence>
<dbReference type="Proteomes" id="UP000282388">
    <property type="component" value="Unassembled WGS sequence"/>
</dbReference>
<dbReference type="InterPro" id="IPR003718">
    <property type="entry name" value="OsmC/Ohr_fam"/>
</dbReference>
<gene>
    <name evidence="1" type="ORF">D7V32_10645</name>
</gene>
<proteinExistence type="predicted"/>
<comment type="caution">
    <text evidence="1">The sequence shown here is derived from an EMBL/GenBank/DDBJ whole genome shotgun (WGS) entry which is preliminary data.</text>
</comment>
<keyword evidence="2" id="KW-1185">Reference proteome</keyword>
<dbReference type="Gene3D" id="3.30.300.20">
    <property type="match status" value="1"/>
</dbReference>
<dbReference type="AlphaFoldDB" id="A0A3A8E713"/>
<sequence>MQTSVHWLENVAFEAKTQSGHSIIMDGSAEYGGENRGPRPMELILNGLGGCASFDIVTILKKARQEITAVRCDISAERADTIPAVFTKIHLHFVVTGKAVKEKQVAKAVELSAEKYCSASKMLMDGGVEITHDFEILEAETA</sequence>
<dbReference type="Pfam" id="PF02566">
    <property type="entry name" value="OsmC"/>
    <property type="match status" value="1"/>
</dbReference>
<dbReference type="PANTHER" id="PTHR34352:SF1">
    <property type="entry name" value="PROTEIN YHFA"/>
    <property type="match status" value="1"/>
</dbReference>
<name>A0A3A8E713_9GAMM</name>
<dbReference type="SUPFAM" id="SSF82784">
    <property type="entry name" value="OsmC-like"/>
    <property type="match status" value="1"/>
</dbReference>
<dbReference type="RefSeq" id="WP_120402854.1">
    <property type="nucleotide sequence ID" value="NZ_RAXV01000022.1"/>
</dbReference>
<dbReference type="NCBIfam" id="NF008009">
    <property type="entry name" value="PRK10738.1"/>
    <property type="match status" value="1"/>
</dbReference>
<dbReference type="EMBL" id="RAXV01000022">
    <property type="protein sequence ID" value="RKG30617.1"/>
    <property type="molecule type" value="Genomic_DNA"/>
</dbReference>
<dbReference type="Gene3D" id="2.20.25.10">
    <property type="match status" value="1"/>
</dbReference>
<reference evidence="1 2" key="1">
    <citation type="submission" date="2018-09" db="EMBL/GenBank/DDBJ databases">
        <title>The draft genome of Acinetobacter spp. strains.</title>
        <authorList>
            <person name="Qin J."/>
            <person name="Feng Y."/>
            <person name="Zong Z."/>
        </authorList>
    </citation>
    <scope>NUCLEOTIDE SEQUENCE [LARGE SCALE GENOMIC DNA]</scope>
    <source>
        <strain evidence="1 2">WCHAc060012</strain>
    </source>
</reference>
<evidence type="ECO:0000313" key="2">
    <source>
        <dbReference type="Proteomes" id="UP000282388"/>
    </source>
</evidence>
<dbReference type="PANTHER" id="PTHR34352">
    <property type="entry name" value="PROTEIN YHFA"/>
    <property type="match status" value="1"/>
</dbReference>
<dbReference type="InterPro" id="IPR015946">
    <property type="entry name" value="KH_dom-like_a/b"/>
</dbReference>
<protein>
    <submittedName>
        <fullName evidence="1">OsmC family protein</fullName>
    </submittedName>
</protein>
<dbReference type="InterPro" id="IPR036102">
    <property type="entry name" value="OsmC/Ohrsf"/>
</dbReference>
<organism evidence="1 2">
    <name type="scientific">Acinetobacter tianfuensis</name>
    <dbReference type="NCBI Taxonomy" id="2419603"/>
    <lineage>
        <taxon>Bacteria</taxon>
        <taxon>Pseudomonadati</taxon>
        <taxon>Pseudomonadota</taxon>
        <taxon>Gammaproteobacteria</taxon>
        <taxon>Moraxellales</taxon>
        <taxon>Moraxellaceae</taxon>
        <taxon>Acinetobacter</taxon>
    </lineage>
</organism>
<dbReference type="OrthoDB" id="9804010at2"/>